<dbReference type="EMBL" id="JASPKZ010010452">
    <property type="protein sequence ID" value="KAJ9574336.1"/>
    <property type="molecule type" value="Genomic_DNA"/>
</dbReference>
<keyword evidence="2" id="KW-1185">Reference proteome</keyword>
<dbReference type="AlphaFoldDB" id="A0AAD7Z5V4"/>
<reference evidence="1" key="2">
    <citation type="submission" date="2023-05" db="EMBL/GenBank/DDBJ databases">
        <authorList>
            <person name="Fouks B."/>
        </authorList>
    </citation>
    <scope>NUCLEOTIDE SEQUENCE</scope>
    <source>
        <strain evidence="1">Stay&amp;Tobe</strain>
        <tissue evidence="1">Testes</tissue>
    </source>
</reference>
<organism evidence="1 2">
    <name type="scientific">Diploptera punctata</name>
    <name type="common">Pacific beetle cockroach</name>
    <dbReference type="NCBI Taxonomy" id="6984"/>
    <lineage>
        <taxon>Eukaryota</taxon>
        <taxon>Metazoa</taxon>
        <taxon>Ecdysozoa</taxon>
        <taxon>Arthropoda</taxon>
        <taxon>Hexapoda</taxon>
        <taxon>Insecta</taxon>
        <taxon>Pterygota</taxon>
        <taxon>Neoptera</taxon>
        <taxon>Polyneoptera</taxon>
        <taxon>Dictyoptera</taxon>
        <taxon>Blattodea</taxon>
        <taxon>Blaberoidea</taxon>
        <taxon>Blaberidae</taxon>
        <taxon>Diplopterinae</taxon>
        <taxon>Diploptera</taxon>
    </lineage>
</organism>
<gene>
    <name evidence="1" type="ORF">L9F63_026018</name>
</gene>
<comment type="caution">
    <text evidence="1">The sequence shown here is derived from an EMBL/GenBank/DDBJ whole genome shotgun (WGS) entry which is preliminary data.</text>
</comment>
<reference evidence="1" key="1">
    <citation type="journal article" date="2023" name="IScience">
        <title>Live-bearing cockroach genome reveals convergent evolutionary mechanisms linked to viviparity in insects and beyond.</title>
        <authorList>
            <person name="Fouks B."/>
            <person name="Harrison M.C."/>
            <person name="Mikhailova A.A."/>
            <person name="Marchal E."/>
            <person name="English S."/>
            <person name="Carruthers M."/>
            <person name="Jennings E.C."/>
            <person name="Chiamaka E.L."/>
            <person name="Frigard R.A."/>
            <person name="Pippel M."/>
            <person name="Attardo G.M."/>
            <person name="Benoit J.B."/>
            <person name="Bornberg-Bauer E."/>
            <person name="Tobe S.S."/>
        </authorList>
    </citation>
    <scope>NUCLEOTIDE SEQUENCE</scope>
    <source>
        <strain evidence="1">Stay&amp;Tobe</strain>
    </source>
</reference>
<accession>A0AAD7Z5V4</accession>
<feature type="non-terminal residue" evidence="1">
    <location>
        <position position="52"/>
    </location>
</feature>
<evidence type="ECO:0000313" key="1">
    <source>
        <dbReference type="EMBL" id="KAJ9574336.1"/>
    </source>
</evidence>
<protein>
    <submittedName>
        <fullName evidence="1">Uncharacterized protein</fullName>
    </submittedName>
</protein>
<dbReference type="Proteomes" id="UP001233999">
    <property type="component" value="Unassembled WGS sequence"/>
</dbReference>
<feature type="non-terminal residue" evidence="1">
    <location>
        <position position="1"/>
    </location>
</feature>
<evidence type="ECO:0000313" key="2">
    <source>
        <dbReference type="Proteomes" id="UP001233999"/>
    </source>
</evidence>
<name>A0AAD7Z5V4_DIPPU</name>
<proteinExistence type="predicted"/>
<sequence>ETRYIDHTEIEESMDVDPNYDPSDFLLHGLPQQRAIRDKIHDDLEVSESDEE</sequence>